<dbReference type="CDD" id="cd16917">
    <property type="entry name" value="HATPase_UhpB-NarQ-NarX-like"/>
    <property type="match status" value="1"/>
</dbReference>
<evidence type="ECO:0000256" key="1">
    <source>
        <dbReference type="ARBA" id="ARBA00000085"/>
    </source>
</evidence>
<keyword evidence="6 11" id="KW-0418">Kinase</keyword>
<evidence type="ECO:0000256" key="6">
    <source>
        <dbReference type="ARBA" id="ARBA00022777"/>
    </source>
</evidence>
<dbReference type="Proteomes" id="UP001323798">
    <property type="component" value="Chromosome"/>
</dbReference>
<dbReference type="EMBL" id="CP139368">
    <property type="protein sequence ID" value="WPR90521.1"/>
    <property type="molecule type" value="Genomic_DNA"/>
</dbReference>
<feature type="transmembrane region" description="Helical" evidence="9">
    <location>
        <begin position="127"/>
        <end position="146"/>
    </location>
</feature>
<reference evidence="11 12" key="1">
    <citation type="submission" date="2023-11" db="EMBL/GenBank/DDBJ databases">
        <title>Genome sequence of Microbacterium rhizosphaerae KACC 19337.</title>
        <authorList>
            <person name="Choi H."/>
            <person name="Kim S."/>
            <person name="Kim Y."/>
            <person name="Kwon S.-W."/>
            <person name="Heo J."/>
        </authorList>
    </citation>
    <scope>NUCLEOTIDE SEQUENCE [LARGE SCALE GENOMIC DNA]</scope>
    <source>
        <strain evidence="11 12">KACC 19337</strain>
    </source>
</reference>
<sequence>MNPRPTPLGAALTVGGAVLVLWGMLVRPDIHPAWAVALGIVSVAAWVLRVGAAMRGWRRTTLVLTLLGVATGALAAAGTEGASVVPAAVCVSLLLSDDELPITLGAAAALVALGLVAAGAVVAPVPVLSLAALLGAIVLGFLGGYSRRQLRRSQQREALLAQQELAAREEASRVAIARDLHDVLAHTLGGLAIQLDAVDALLEAGDAASARTRVVAARDLAGAGLAEARRAVAALRMPSARADEPDVPPAELQASLDDLVAAHRSLGGEATVAVSGEPSTLTAVEGEAIQRALQEALSNARRHAPGAPVSVRLDWGAGRVTLTVSNPLTQDPAGPGRAGYGLIGMEERFTALPRGGSVASGARDGVFTVAAELIR</sequence>
<comment type="catalytic activity">
    <reaction evidence="1">
        <text>ATP + protein L-histidine = ADP + protein N-phospho-L-histidine.</text>
        <dbReference type="EC" id="2.7.13.3"/>
    </reaction>
</comment>
<evidence type="ECO:0000256" key="5">
    <source>
        <dbReference type="ARBA" id="ARBA00022741"/>
    </source>
</evidence>
<keyword evidence="12" id="KW-1185">Reference proteome</keyword>
<evidence type="ECO:0000256" key="8">
    <source>
        <dbReference type="ARBA" id="ARBA00023012"/>
    </source>
</evidence>
<evidence type="ECO:0000313" key="11">
    <source>
        <dbReference type="EMBL" id="WPR90521.1"/>
    </source>
</evidence>
<dbReference type="Pfam" id="PF07730">
    <property type="entry name" value="HisKA_3"/>
    <property type="match status" value="1"/>
</dbReference>
<keyword evidence="9" id="KW-1133">Transmembrane helix</keyword>
<keyword evidence="3" id="KW-0597">Phosphoprotein</keyword>
<gene>
    <name evidence="11" type="ORF">SM116_04305</name>
</gene>
<dbReference type="GO" id="GO:0016301">
    <property type="term" value="F:kinase activity"/>
    <property type="evidence" value="ECO:0007669"/>
    <property type="project" value="UniProtKB-KW"/>
</dbReference>
<evidence type="ECO:0000256" key="2">
    <source>
        <dbReference type="ARBA" id="ARBA00012438"/>
    </source>
</evidence>
<protein>
    <recommendedName>
        <fullName evidence="2">histidine kinase</fullName>
        <ecNumber evidence="2">2.7.13.3</ecNumber>
    </recommendedName>
</protein>
<keyword evidence="8" id="KW-0902">Two-component regulatory system</keyword>
<dbReference type="PANTHER" id="PTHR24421">
    <property type="entry name" value="NITRATE/NITRITE SENSOR PROTEIN NARX-RELATED"/>
    <property type="match status" value="1"/>
</dbReference>
<accession>A0ABZ0SMB1</accession>
<keyword evidence="9" id="KW-0472">Membrane</keyword>
<proteinExistence type="predicted"/>
<feature type="transmembrane region" description="Helical" evidence="9">
    <location>
        <begin position="6"/>
        <end position="26"/>
    </location>
</feature>
<feature type="domain" description="Signal transduction histidine kinase subgroup 3 dimerisation and phosphoacceptor" evidence="10">
    <location>
        <begin position="173"/>
        <end position="239"/>
    </location>
</feature>
<evidence type="ECO:0000256" key="9">
    <source>
        <dbReference type="SAM" id="Phobius"/>
    </source>
</evidence>
<dbReference type="InterPro" id="IPR036890">
    <property type="entry name" value="HATPase_C_sf"/>
</dbReference>
<dbReference type="SUPFAM" id="SSF55874">
    <property type="entry name" value="ATPase domain of HSP90 chaperone/DNA topoisomerase II/histidine kinase"/>
    <property type="match status" value="1"/>
</dbReference>
<dbReference type="Gene3D" id="1.20.5.1930">
    <property type="match status" value="1"/>
</dbReference>
<evidence type="ECO:0000313" key="12">
    <source>
        <dbReference type="Proteomes" id="UP001323798"/>
    </source>
</evidence>
<feature type="transmembrane region" description="Helical" evidence="9">
    <location>
        <begin position="33"/>
        <end position="54"/>
    </location>
</feature>
<keyword evidence="5" id="KW-0547">Nucleotide-binding</keyword>
<evidence type="ECO:0000256" key="3">
    <source>
        <dbReference type="ARBA" id="ARBA00022553"/>
    </source>
</evidence>
<name>A0ABZ0SMB1_9MICO</name>
<keyword evidence="7" id="KW-0067">ATP-binding</keyword>
<keyword evidence="4" id="KW-0808">Transferase</keyword>
<evidence type="ECO:0000259" key="10">
    <source>
        <dbReference type="Pfam" id="PF07730"/>
    </source>
</evidence>
<dbReference type="RefSeq" id="WP_320943233.1">
    <property type="nucleotide sequence ID" value="NZ_BAABEU010000011.1"/>
</dbReference>
<evidence type="ECO:0000256" key="7">
    <source>
        <dbReference type="ARBA" id="ARBA00022840"/>
    </source>
</evidence>
<feature type="transmembrane region" description="Helical" evidence="9">
    <location>
        <begin position="66"/>
        <end position="95"/>
    </location>
</feature>
<evidence type="ECO:0000256" key="4">
    <source>
        <dbReference type="ARBA" id="ARBA00022679"/>
    </source>
</evidence>
<dbReference type="EC" id="2.7.13.3" evidence="2"/>
<dbReference type="InterPro" id="IPR050482">
    <property type="entry name" value="Sensor_HK_TwoCompSys"/>
</dbReference>
<dbReference type="PANTHER" id="PTHR24421:SF10">
    <property type="entry name" value="NITRATE_NITRITE SENSOR PROTEIN NARQ"/>
    <property type="match status" value="1"/>
</dbReference>
<dbReference type="Gene3D" id="3.30.565.10">
    <property type="entry name" value="Histidine kinase-like ATPase, C-terminal domain"/>
    <property type="match status" value="1"/>
</dbReference>
<organism evidence="11 12">
    <name type="scientific">Microbacterium rhizosphaerae</name>
    <dbReference type="NCBI Taxonomy" id="1678237"/>
    <lineage>
        <taxon>Bacteria</taxon>
        <taxon>Bacillati</taxon>
        <taxon>Actinomycetota</taxon>
        <taxon>Actinomycetes</taxon>
        <taxon>Micrococcales</taxon>
        <taxon>Microbacteriaceae</taxon>
        <taxon>Microbacterium</taxon>
    </lineage>
</organism>
<dbReference type="InterPro" id="IPR011712">
    <property type="entry name" value="Sig_transdc_His_kin_sub3_dim/P"/>
</dbReference>
<keyword evidence="9" id="KW-0812">Transmembrane</keyword>
<feature type="transmembrane region" description="Helical" evidence="9">
    <location>
        <begin position="102"/>
        <end position="121"/>
    </location>
</feature>